<reference evidence="1 3" key="1">
    <citation type="submission" date="2015-09" db="EMBL/GenBank/DDBJ databases">
        <authorList>
            <consortium name="Pathogen Informatics"/>
        </authorList>
    </citation>
    <scope>NUCLEOTIDE SEQUENCE [LARGE SCALE GENOMIC DNA]</scope>
    <source>
        <strain evidence="1 3">2789STDY5834898</strain>
    </source>
</reference>
<evidence type="ECO:0000313" key="3">
    <source>
        <dbReference type="Proteomes" id="UP000095766"/>
    </source>
</evidence>
<evidence type="ECO:0000313" key="1">
    <source>
        <dbReference type="EMBL" id="CUQ15145.1"/>
    </source>
</evidence>
<evidence type="ECO:0000313" key="2">
    <source>
        <dbReference type="EMBL" id="MDC1882258.1"/>
    </source>
</evidence>
<name>A0A174U5S3_BACUN</name>
<accession>A0A174U5S3</accession>
<sequence length="65" mass="7786">MKTFTYKQAIEVLNKYFKGYRILKKFDGIRELSILFRDVNGKKWELLSTADPYFQTVEDYVIIEA</sequence>
<dbReference type="EMBL" id="JAQNSG010000028">
    <property type="protein sequence ID" value="MDC1882258.1"/>
    <property type="molecule type" value="Genomic_DNA"/>
</dbReference>
<dbReference type="RefSeq" id="WP_057253960.1">
    <property type="nucleotide sequence ID" value="NZ_CZAO01000018.1"/>
</dbReference>
<organism evidence="1 3">
    <name type="scientific">Bacteroides uniformis</name>
    <dbReference type="NCBI Taxonomy" id="820"/>
    <lineage>
        <taxon>Bacteria</taxon>
        <taxon>Pseudomonadati</taxon>
        <taxon>Bacteroidota</taxon>
        <taxon>Bacteroidia</taxon>
        <taxon>Bacteroidales</taxon>
        <taxon>Bacteroidaceae</taxon>
        <taxon>Bacteroides</taxon>
    </lineage>
</organism>
<proteinExistence type="predicted"/>
<dbReference type="Proteomes" id="UP000095766">
    <property type="component" value="Unassembled WGS sequence"/>
</dbReference>
<dbReference type="Proteomes" id="UP001213309">
    <property type="component" value="Unassembled WGS sequence"/>
</dbReference>
<dbReference type="EMBL" id="CZAO01000018">
    <property type="protein sequence ID" value="CUQ15145.1"/>
    <property type="molecule type" value="Genomic_DNA"/>
</dbReference>
<protein>
    <submittedName>
        <fullName evidence="1">Uncharacterized protein</fullName>
    </submittedName>
</protein>
<dbReference type="AlphaFoldDB" id="A0A174U5S3"/>
<gene>
    <name evidence="1" type="ORF">ERS852510_03327</name>
    <name evidence="2" type="ORF">POZ24_19915</name>
</gene>
<reference evidence="2" key="2">
    <citation type="submission" date="2022-10" db="EMBL/GenBank/DDBJ databases">
        <title>Human gut microbiome strain richness.</title>
        <authorList>
            <person name="Chen-Liaw A."/>
        </authorList>
    </citation>
    <scope>NUCLEOTIDE SEQUENCE</scope>
    <source>
        <strain evidence="2">1001713st2_A4_1001713B170214_170313</strain>
    </source>
</reference>